<dbReference type="GO" id="GO:0043161">
    <property type="term" value="P:proteasome-mediated ubiquitin-dependent protein catabolic process"/>
    <property type="evidence" value="ECO:0007669"/>
    <property type="project" value="TreeGrafter"/>
</dbReference>
<dbReference type="GO" id="GO:0061630">
    <property type="term" value="F:ubiquitin protein ligase activity"/>
    <property type="evidence" value="ECO:0007669"/>
    <property type="project" value="InterPro"/>
</dbReference>
<keyword evidence="7" id="KW-1185">Reference proteome</keyword>
<dbReference type="CDD" id="cd00200">
    <property type="entry name" value="WD40"/>
    <property type="match status" value="1"/>
</dbReference>
<keyword evidence="2" id="KW-0677">Repeat</keyword>
<feature type="repeat" description="WD" evidence="3">
    <location>
        <begin position="444"/>
        <end position="484"/>
    </location>
</feature>
<evidence type="ECO:0000256" key="3">
    <source>
        <dbReference type="PROSITE-ProRule" id="PRU00221"/>
    </source>
</evidence>
<dbReference type="InterPro" id="IPR036322">
    <property type="entry name" value="WD40_repeat_dom_sf"/>
</dbReference>
<organism evidence="6 7">
    <name type="scientific">Stichopus japonicus</name>
    <name type="common">Sea cucumber</name>
    <dbReference type="NCBI Taxonomy" id="307972"/>
    <lineage>
        <taxon>Eukaryota</taxon>
        <taxon>Metazoa</taxon>
        <taxon>Echinodermata</taxon>
        <taxon>Eleutherozoa</taxon>
        <taxon>Echinozoa</taxon>
        <taxon>Holothuroidea</taxon>
        <taxon>Aspidochirotacea</taxon>
        <taxon>Aspidochirotida</taxon>
        <taxon>Stichopodidae</taxon>
        <taxon>Apostichopus</taxon>
    </lineage>
</organism>
<name>A0A2G8L3S4_STIJA</name>
<feature type="coiled-coil region" evidence="4">
    <location>
        <begin position="77"/>
        <end position="141"/>
    </location>
</feature>
<dbReference type="EMBL" id="MRZV01000231">
    <property type="protein sequence ID" value="PIK54892.1"/>
    <property type="molecule type" value="Genomic_DNA"/>
</dbReference>
<dbReference type="PROSITE" id="PS50082">
    <property type="entry name" value="WD_REPEATS_2"/>
    <property type="match status" value="2"/>
</dbReference>
<dbReference type="PRINTS" id="PR00320">
    <property type="entry name" value="GPROTEINBRPT"/>
</dbReference>
<evidence type="ECO:0000256" key="1">
    <source>
        <dbReference type="ARBA" id="ARBA00022574"/>
    </source>
</evidence>
<reference evidence="6 7" key="1">
    <citation type="journal article" date="2017" name="PLoS Biol.">
        <title>The sea cucumber genome provides insights into morphological evolution and visceral regeneration.</title>
        <authorList>
            <person name="Zhang X."/>
            <person name="Sun L."/>
            <person name="Yuan J."/>
            <person name="Sun Y."/>
            <person name="Gao Y."/>
            <person name="Zhang L."/>
            <person name="Li S."/>
            <person name="Dai H."/>
            <person name="Hamel J.F."/>
            <person name="Liu C."/>
            <person name="Yu Y."/>
            <person name="Liu S."/>
            <person name="Lin W."/>
            <person name="Guo K."/>
            <person name="Jin S."/>
            <person name="Xu P."/>
            <person name="Storey K.B."/>
            <person name="Huan P."/>
            <person name="Zhang T."/>
            <person name="Zhou Y."/>
            <person name="Zhang J."/>
            <person name="Lin C."/>
            <person name="Li X."/>
            <person name="Xing L."/>
            <person name="Huo D."/>
            <person name="Sun M."/>
            <person name="Wang L."/>
            <person name="Mercier A."/>
            <person name="Li F."/>
            <person name="Yang H."/>
            <person name="Xiang J."/>
        </authorList>
    </citation>
    <scope>NUCLEOTIDE SEQUENCE [LARGE SCALE GENOMIC DNA]</scope>
    <source>
        <strain evidence="6">Shaxun</strain>
        <tissue evidence="6">Muscle</tissue>
    </source>
</reference>
<dbReference type="Pfam" id="PF00400">
    <property type="entry name" value="WD40"/>
    <property type="match status" value="4"/>
</dbReference>
<dbReference type="AlphaFoldDB" id="A0A2G8L3S4"/>
<keyword evidence="5" id="KW-0732">Signal</keyword>
<dbReference type="InterPro" id="IPR042755">
    <property type="entry name" value="COP1"/>
</dbReference>
<evidence type="ECO:0000256" key="2">
    <source>
        <dbReference type="ARBA" id="ARBA00022737"/>
    </source>
</evidence>
<keyword evidence="1 3" id="KW-0853">WD repeat</keyword>
<dbReference type="PANTHER" id="PTHR44080:SF1">
    <property type="entry name" value="E3 UBIQUITIN-PROTEIN LIGASE COP1"/>
    <property type="match status" value="1"/>
</dbReference>
<gene>
    <name evidence="6" type="ORF">BSL78_08229</name>
</gene>
<dbReference type="Gene3D" id="2.130.10.10">
    <property type="entry name" value="YVTN repeat-like/Quinoprotein amine dehydrogenase"/>
    <property type="match status" value="1"/>
</dbReference>
<dbReference type="InterPro" id="IPR015943">
    <property type="entry name" value="WD40/YVTN_repeat-like_dom_sf"/>
</dbReference>
<dbReference type="InterPro" id="IPR019775">
    <property type="entry name" value="WD40_repeat_CS"/>
</dbReference>
<dbReference type="PROSITE" id="PS00678">
    <property type="entry name" value="WD_REPEATS_1"/>
    <property type="match status" value="1"/>
</dbReference>
<feature type="chain" id="PRO_5013815876" evidence="5">
    <location>
        <begin position="19"/>
        <end position="715"/>
    </location>
</feature>
<protein>
    <submittedName>
        <fullName evidence="6">Putative E3 ubiquitin-protein ligase RFWD2 isoform X3</fullName>
    </submittedName>
</protein>
<sequence>MMINFAPLLLTCLQTTFALRRQINIMACKSPPLSQTVNELILKHRQKTDKRPKLGHPHNSHISDLHELMADPDKWGLTEVNKALEFLISKKRKLELDHQYAQNQMLKEFLEAAKKKRQEHLDEVNKQMRLMEGDLQRVEDRLSKHRIAYNSAAMSNFPVLCNDISPSTSPNVPGENSKVDCQQEGFNGSKNVGKPQRLDATFASRRKRLHIHFEDLENCYLNIRQADLLPAESRSVEMLDQFTDCISKFTKYSSLRPLATLSYADVYNGSSIVSSIEFDKDNDYFAIAGVTKKIKVFEYGTVITDAVDIHYPVHEMVCSSKISSVAWSAYHKGVLASSDYEGTIALWDVFQGVKTKLYQEHEKRCWSVDFNRMDPKLIASGSDDAKVKIWSTNKENSVTCIEAKANVCCVKFSPSKMYNLAFGSADHCVHYYDLRNTRTAVNIFKGHRKAVSYTKFLTADEIVSASTDSQLKLWNVEKPHCLRTFTGHINEKNFVGLAATEDYITCGSENNSVFVYYKGLSKQLFTFKFDTVRSVLDKDEKEEEANEFVSAVPGGRPLRVTGVCATDEELYYPWRRECTTMTRQHPTREKRSGCLLEAGVDRLLEYKEPTSTPPWGCSGYGQDVSSAMRVRTANKSSKTPGSQSGVTTLFGSAKYLQGHQNNQKKLVLFVERNCKILKIITLKTAILLAPLRFFKGSASLKALLQATLATGRSPR</sequence>
<feature type="repeat" description="WD" evidence="3">
    <location>
        <begin position="358"/>
        <end position="400"/>
    </location>
</feature>
<feature type="signal peptide" evidence="5">
    <location>
        <begin position="1"/>
        <end position="18"/>
    </location>
</feature>
<dbReference type="Proteomes" id="UP000230750">
    <property type="component" value="Unassembled WGS sequence"/>
</dbReference>
<accession>A0A2G8L3S4</accession>
<dbReference type="SUPFAM" id="SSF50978">
    <property type="entry name" value="WD40 repeat-like"/>
    <property type="match status" value="1"/>
</dbReference>
<evidence type="ECO:0000313" key="7">
    <source>
        <dbReference type="Proteomes" id="UP000230750"/>
    </source>
</evidence>
<dbReference type="InterPro" id="IPR001680">
    <property type="entry name" value="WD40_rpt"/>
</dbReference>
<dbReference type="SMART" id="SM00320">
    <property type="entry name" value="WD40"/>
    <property type="match status" value="6"/>
</dbReference>
<dbReference type="OrthoDB" id="273771at2759"/>
<evidence type="ECO:0000256" key="4">
    <source>
        <dbReference type="SAM" id="Coils"/>
    </source>
</evidence>
<evidence type="ECO:0000256" key="5">
    <source>
        <dbReference type="SAM" id="SignalP"/>
    </source>
</evidence>
<keyword evidence="4" id="KW-0175">Coiled coil</keyword>
<dbReference type="STRING" id="307972.A0A2G8L3S4"/>
<dbReference type="InterPro" id="IPR020472">
    <property type="entry name" value="WD40_PAC1"/>
</dbReference>
<evidence type="ECO:0000313" key="6">
    <source>
        <dbReference type="EMBL" id="PIK54892.1"/>
    </source>
</evidence>
<proteinExistence type="predicted"/>
<dbReference type="PANTHER" id="PTHR44080">
    <property type="entry name" value="E3 UBIQUITIN-PROTEIN LIGASE COP1"/>
    <property type="match status" value="1"/>
</dbReference>
<comment type="caution">
    <text evidence="6">The sequence shown here is derived from an EMBL/GenBank/DDBJ whole genome shotgun (WGS) entry which is preliminary data.</text>
</comment>